<dbReference type="RefSeq" id="WP_244604908.1">
    <property type="nucleotide sequence ID" value="NZ_UPHP01000012.1"/>
</dbReference>
<dbReference type="Proteomes" id="UP000273307">
    <property type="component" value="Unassembled WGS sequence"/>
</dbReference>
<dbReference type="EMBL" id="UPHP01000012">
    <property type="protein sequence ID" value="VBA33929.1"/>
    <property type="molecule type" value="Genomic_DNA"/>
</dbReference>
<accession>A0A498PR61</accession>
<dbReference type="AlphaFoldDB" id="A0A498PR61"/>
<reference evidence="1 2" key="1">
    <citation type="submission" date="2018-09" db="EMBL/GenBank/DDBJ databases">
        <authorList>
            <person name="Tagini F."/>
        </authorList>
    </citation>
    <scope>NUCLEOTIDE SEQUENCE [LARGE SCALE GENOMIC DNA]</scope>
    <source>
        <strain evidence="1 2">MK136</strain>
    </source>
</reference>
<organism evidence="1 2">
    <name type="scientific">Mycobacterium attenuatum</name>
    <dbReference type="NCBI Taxonomy" id="2341086"/>
    <lineage>
        <taxon>Bacteria</taxon>
        <taxon>Bacillati</taxon>
        <taxon>Actinomycetota</taxon>
        <taxon>Actinomycetes</taxon>
        <taxon>Mycobacteriales</taxon>
        <taxon>Mycobacteriaceae</taxon>
        <taxon>Mycobacterium</taxon>
    </lineage>
</organism>
<sequence>MTDARIEEMAPGDGENLFWTLAQHLLAQAEVSRSTMMGLPCLRVNGAFFASCDRKTGELLVKLPAARIAELIAAGQAEPFAPAGRRFREWAAVPTARSGSWKPLLQDALAFVGGQP</sequence>
<evidence type="ECO:0000313" key="2">
    <source>
        <dbReference type="Proteomes" id="UP000273307"/>
    </source>
</evidence>
<evidence type="ECO:0008006" key="3">
    <source>
        <dbReference type="Google" id="ProtNLM"/>
    </source>
</evidence>
<protein>
    <recommendedName>
        <fullName evidence="3">TfoX N-terminal domain-containing protein</fullName>
    </recommendedName>
</protein>
<name>A0A498PR61_9MYCO</name>
<evidence type="ECO:0000313" key="1">
    <source>
        <dbReference type="EMBL" id="VBA33929.1"/>
    </source>
</evidence>
<gene>
    <name evidence="1" type="ORF">LAUMK136_00540</name>
</gene>
<keyword evidence="2" id="KW-1185">Reference proteome</keyword>
<proteinExistence type="predicted"/>